<reference evidence="1" key="1">
    <citation type="journal article" date="2022" name="Int. J. Syst. Evol. Microbiol.">
        <title>Pseudomonas aegrilactucae sp. nov. and Pseudomonas morbosilactucae sp. nov., pathogens causing bacterial rot of lettuce in Japan.</title>
        <authorList>
            <person name="Sawada H."/>
            <person name="Fujikawa T."/>
            <person name="Satou M."/>
        </authorList>
    </citation>
    <scope>NUCLEOTIDE SEQUENCE</scope>
    <source>
        <strain evidence="1">MAFF 301350</strain>
    </source>
</reference>
<gene>
    <name evidence="1" type="ORF">KUO17_13080</name>
</gene>
<dbReference type="RefSeq" id="WP_217975975.1">
    <property type="nucleotide sequence ID" value="NZ_JAHTBI010000045.1"/>
</dbReference>
<keyword evidence="2" id="KW-1185">Reference proteome</keyword>
<dbReference type="EMBL" id="JAHTBI010000045">
    <property type="protein sequence ID" value="MBV6287949.1"/>
    <property type="molecule type" value="Genomic_DNA"/>
</dbReference>
<name>A0A9Q2XKH9_9PSED</name>
<keyword evidence="1" id="KW-0282">Flagellum</keyword>
<protein>
    <submittedName>
        <fullName evidence="1">Flagellar protein FlaG</fullName>
    </submittedName>
</protein>
<sequence length="121" mass="13238">MDMSVKLNLSYQAAKPVEQPTERPAVKPVEAVEATTPAKERADSGLSEAEKVKNALKDIEKFLASSRRNLEFSTDEESGRIVVKVIASETGELIRQLPSEEALKIAHSLSDVNSLLFDAKV</sequence>
<evidence type="ECO:0000313" key="1">
    <source>
        <dbReference type="EMBL" id="MBV6287949.1"/>
    </source>
</evidence>
<accession>A0A9Q2XKH9</accession>
<dbReference type="AlphaFoldDB" id="A0A9Q2XKH9"/>
<dbReference type="Proteomes" id="UP001106592">
    <property type="component" value="Unassembled WGS sequence"/>
</dbReference>
<dbReference type="PANTHER" id="PTHR37166">
    <property type="entry name" value="PROTEIN FLAG"/>
    <property type="match status" value="1"/>
</dbReference>
<dbReference type="InterPro" id="IPR005186">
    <property type="entry name" value="FlaG"/>
</dbReference>
<comment type="caution">
    <text evidence="1">The sequence shown here is derived from an EMBL/GenBank/DDBJ whole genome shotgun (WGS) entry which is preliminary data.</text>
</comment>
<reference evidence="1" key="2">
    <citation type="journal article" date="2023" name="Plant Pathol.">
        <title>Dismantling and reorganizing Pseudomonas marginalis sensu#lato.</title>
        <authorList>
            <person name="Sawada H."/>
            <person name="Fujikawa T."/>
            <person name="Satou M."/>
        </authorList>
    </citation>
    <scope>NUCLEOTIDE SEQUENCE</scope>
    <source>
        <strain evidence="1">MAFF 301350</strain>
    </source>
</reference>
<dbReference type="Pfam" id="PF03646">
    <property type="entry name" value="FlaG"/>
    <property type="match status" value="1"/>
</dbReference>
<organism evidence="1 2">
    <name type="scientific">Pseudomonas aegrilactucae</name>
    <dbReference type="NCBI Taxonomy" id="2854028"/>
    <lineage>
        <taxon>Bacteria</taxon>
        <taxon>Pseudomonadati</taxon>
        <taxon>Pseudomonadota</taxon>
        <taxon>Gammaproteobacteria</taxon>
        <taxon>Pseudomonadales</taxon>
        <taxon>Pseudomonadaceae</taxon>
        <taxon>Pseudomonas</taxon>
    </lineage>
</organism>
<keyword evidence="1" id="KW-0969">Cilium</keyword>
<proteinExistence type="predicted"/>
<evidence type="ECO:0000313" key="2">
    <source>
        <dbReference type="Proteomes" id="UP001106592"/>
    </source>
</evidence>
<dbReference type="PANTHER" id="PTHR37166:SF1">
    <property type="entry name" value="PROTEIN FLAG"/>
    <property type="match status" value="1"/>
</dbReference>
<keyword evidence="1" id="KW-0966">Cell projection</keyword>